<dbReference type="AlphaFoldDB" id="A0A7W8ZI85"/>
<protein>
    <submittedName>
        <fullName evidence="2">Uncharacterized protein</fullName>
    </submittedName>
</protein>
<reference evidence="2 3" key="1">
    <citation type="submission" date="2020-08" db="EMBL/GenBank/DDBJ databases">
        <title>Genomic Encyclopedia of Type Strains, Phase IV (KMG-V): Genome sequencing to study the core and pangenomes of soil and plant-associated prokaryotes.</title>
        <authorList>
            <person name="Whitman W."/>
        </authorList>
    </citation>
    <scope>NUCLEOTIDE SEQUENCE [LARGE SCALE GENOMIC DNA]</scope>
    <source>
        <strain evidence="2 3">S3M1</strain>
    </source>
</reference>
<dbReference type="Proteomes" id="UP000537204">
    <property type="component" value="Unassembled WGS sequence"/>
</dbReference>
<evidence type="ECO:0000313" key="2">
    <source>
        <dbReference type="EMBL" id="MBB5634335.1"/>
    </source>
</evidence>
<comment type="caution">
    <text evidence="2">The sequence shown here is derived from an EMBL/GenBank/DDBJ whole genome shotgun (WGS) entry which is preliminary data.</text>
</comment>
<proteinExistence type="predicted"/>
<evidence type="ECO:0000256" key="1">
    <source>
        <dbReference type="SAM" id="MobiDB-lite"/>
    </source>
</evidence>
<organism evidence="2 3">
    <name type="scientific">Pedobacter cryoconitis</name>
    <dbReference type="NCBI Taxonomy" id="188932"/>
    <lineage>
        <taxon>Bacteria</taxon>
        <taxon>Pseudomonadati</taxon>
        <taxon>Bacteroidota</taxon>
        <taxon>Sphingobacteriia</taxon>
        <taxon>Sphingobacteriales</taxon>
        <taxon>Sphingobacteriaceae</taxon>
        <taxon>Pedobacter</taxon>
    </lineage>
</organism>
<name>A0A7W8ZI85_9SPHI</name>
<dbReference type="RefSeq" id="WP_183878075.1">
    <property type="nucleotide sequence ID" value="NZ_JACHCD010000002.1"/>
</dbReference>
<feature type="compositionally biased region" description="Basic and acidic residues" evidence="1">
    <location>
        <begin position="44"/>
        <end position="58"/>
    </location>
</feature>
<evidence type="ECO:0000313" key="3">
    <source>
        <dbReference type="Proteomes" id="UP000537204"/>
    </source>
</evidence>
<accession>A0A7W8ZI85</accession>
<dbReference type="EMBL" id="JACHCE010000001">
    <property type="protein sequence ID" value="MBB5634335.1"/>
    <property type="molecule type" value="Genomic_DNA"/>
</dbReference>
<sequence>MQRIQKVLRLIGMVLLIGLASFGLSVGGAVPIPAGRQKYPSENVETKEEKDEDLKPDE</sequence>
<feature type="region of interest" description="Disordered" evidence="1">
    <location>
        <begin position="33"/>
        <end position="58"/>
    </location>
</feature>
<gene>
    <name evidence="2" type="ORF">HDE68_000220</name>
</gene>